<evidence type="ECO:0000259" key="3">
    <source>
        <dbReference type="Pfam" id="PF00462"/>
    </source>
</evidence>
<dbReference type="GO" id="GO:0015038">
    <property type="term" value="F:glutathione disulfide oxidoreductase activity"/>
    <property type="evidence" value="ECO:0007669"/>
    <property type="project" value="TreeGrafter"/>
</dbReference>
<dbReference type="EMBL" id="JAAAID010000484">
    <property type="protein sequence ID" value="KAG0016975.1"/>
    <property type="molecule type" value="Genomic_DNA"/>
</dbReference>
<keyword evidence="2" id="KW-1133">Transmembrane helix</keyword>
<keyword evidence="5" id="KW-1185">Reference proteome</keyword>
<dbReference type="PANTHER" id="PTHR45694:SF18">
    <property type="entry name" value="GLUTAREDOXIN-1-RELATED"/>
    <property type="match status" value="1"/>
</dbReference>
<dbReference type="Gene3D" id="3.40.30.10">
    <property type="entry name" value="Glutaredoxin"/>
    <property type="match status" value="1"/>
</dbReference>
<dbReference type="InterPro" id="IPR014025">
    <property type="entry name" value="Glutaredoxin_subgr"/>
</dbReference>
<dbReference type="SUPFAM" id="SSF52833">
    <property type="entry name" value="Thioredoxin-like"/>
    <property type="match status" value="1"/>
</dbReference>
<dbReference type="GO" id="GO:0034599">
    <property type="term" value="P:cellular response to oxidative stress"/>
    <property type="evidence" value="ECO:0007669"/>
    <property type="project" value="TreeGrafter"/>
</dbReference>
<accession>A0A9P6MX79</accession>
<dbReference type="PRINTS" id="PR00160">
    <property type="entry name" value="GLUTAREDOXIN"/>
</dbReference>
<evidence type="ECO:0000256" key="1">
    <source>
        <dbReference type="SAM" id="MobiDB-lite"/>
    </source>
</evidence>
<feature type="compositionally biased region" description="Polar residues" evidence="1">
    <location>
        <begin position="68"/>
        <end position="81"/>
    </location>
</feature>
<sequence length="191" mass="21414">MESLSTKPKPVSFVSAAFRSRRIRGLIFLLGSLLGFYFLFLTTTEHLSSRNAHERLDLDGDGEPMDLTQDSPQHGNKVSQGSPIVELEKRIQGLIDTHPIMVFSKTYCPYSKAAKKLLRSYTDDIHVLEVDLEQDDADIKKVLTKIAHGHSTFPSIFFKGESIGGRDNLQALEDEGKLRPRLEQLGVSMLN</sequence>
<comment type="caution">
    <text evidence="4">The sequence shown here is derived from an EMBL/GenBank/DDBJ whole genome shotgun (WGS) entry which is preliminary data.</text>
</comment>
<dbReference type="AlphaFoldDB" id="A0A9P6MX79"/>
<evidence type="ECO:0000313" key="4">
    <source>
        <dbReference type="EMBL" id="KAG0016975.1"/>
    </source>
</evidence>
<name>A0A9P6MX79_9FUNG</name>
<evidence type="ECO:0000313" key="5">
    <source>
        <dbReference type="Proteomes" id="UP000703661"/>
    </source>
</evidence>
<feature type="transmembrane region" description="Helical" evidence="2">
    <location>
        <begin position="23"/>
        <end position="41"/>
    </location>
</feature>
<protein>
    <recommendedName>
        <fullName evidence="3">Glutaredoxin domain-containing protein</fullName>
    </recommendedName>
</protein>
<organism evidence="4 5">
    <name type="scientific">Entomortierella chlamydospora</name>
    <dbReference type="NCBI Taxonomy" id="101097"/>
    <lineage>
        <taxon>Eukaryota</taxon>
        <taxon>Fungi</taxon>
        <taxon>Fungi incertae sedis</taxon>
        <taxon>Mucoromycota</taxon>
        <taxon>Mortierellomycotina</taxon>
        <taxon>Mortierellomycetes</taxon>
        <taxon>Mortierellales</taxon>
        <taxon>Mortierellaceae</taxon>
        <taxon>Entomortierella</taxon>
    </lineage>
</organism>
<dbReference type="InterPro" id="IPR002109">
    <property type="entry name" value="Glutaredoxin"/>
</dbReference>
<feature type="domain" description="Glutaredoxin" evidence="3">
    <location>
        <begin position="100"/>
        <end position="163"/>
    </location>
</feature>
<proteinExistence type="predicted"/>
<keyword evidence="2" id="KW-0472">Membrane</keyword>
<reference evidence="4" key="1">
    <citation type="journal article" date="2020" name="Fungal Divers.">
        <title>Resolving the Mortierellaceae phylogeny through synthesis of multi-gene phylogenetics and phylogenomics.</title>
        <authorList>
            <person name="Vandepol N."/>
            <person name="Liber J."/>
            <person name="Desiro A."/>
            <person name="Na H."/>
            <person name="Kennedy M."/>
            <person name="Barry K."/>
            <person name="Grigoriev I.V."/>
            <person name="Miller A.N."/>
            <person name="O'Donnell K."/>
            <person name="Stajich J.E."/>
            <person name="Bonito G."/>
        </authorList>
    </citation>
    <scope>NUCLEOTIDE SEQUENCE</scope>
    <source>
        <strain evidence="4">NRRL 2769</strain>
    </source>
</reference>
<dbReference type="Proteomes" id="UP000703661">
    <property type="component" value="Unassembled WGS sequence"/>
</dbReference>
<keyword evidence="2" id="KW-0812">Transmembrane</keyword>
<evidence type="ECO:0000256" key="2">
    <source>
        <dbReference type="SAM" id="Phobius"/>
    </source>
</evidence>
<dbReference type="Pfam" id="PF00462">
    <property type="entry name" value="Glutaredoxin"/>
    <property type="match status" value="1"/>
</dbReference>
<dbReference type="InterPro" id="IPR036249">
    <property type="entry name" value="Thioredoxin-like_sf"/>
</dbReference>
<dbReference type="GO" id="GO:0005737">
    <property type="term" value="C:cytoplasm"/>
    <property type="evidence" value="ECO:0007669"/>
    <property type="project" value="TreeGrafter"/>
</dbReference>
<dbReference type="PANTHER" id="PTHR45694">
    <property type="entry name" value="GLUTAREDOXIN 2"/>
    <property type="match status" value="1"/>
</dbReference>
<dbReference type="OrthoDB" id="423313at2759"/>
<feature type="region of interest" description="Disordered" evidence="1">
    <location>
        <begin position="55"/>
        <end position="81"/>
    </location>
</feature>
<gene>
    <name evidence="4" type="ORF">BGZ80_008732</name>
</gene>
<dbReference type="CDD" id="cd03419">
    <property type="entry name" value="GRX_GRXh_1_2_like"/>
    <property type="match status" value="1"/>
</dbReference>
<dbReference type="PROSITE" id="PS51354">
    <property type="entry name" value="GLUTAREDOXIN_2"/>
    <property type="match status" value="1"/>
</dbReference>